<keyword evidence="2 4" id="KW-0378">Hydrolase</keyword>
<evidence type="ECO:0000256" key="3">
    <source>
        <dbReference type="ARBA" id="ARBA00023295"/>
    </source>
</evidence>
<dbReference type="AlphaFoldDB" id="A0A165Q7D4"/>
<dbReference type="EMBL" id="KV429060">
    <property type="protein sequence ID" value="KZT69105.1"/>
    <property type="molecule type" value="Genomic_DNA"/>
</dbReference>
<feature type="domain" description="Glycoside hydrolase family 5" evidence="6">
    <location>
        <begin position="96"/>
        <end position="382"/>
    </location>
</feature>
<organism evidence="7 8">
    <name type="scientific">Daedalea quercina L-15889</name>
    <dbReference type="NCBI Taxonomy" id="1314783"/>
    <lineage>
        <taxon>Eukaryota</taxon>
        <taxon>Fungi</taxon>
        <taxon>Dikarya</taxon>
        <taxon>Basidiomycota</taxon>
        <taxon>Agaricomycotina</taxon>
        <taxon>Agaricomycetes</taxon>
        <taxon>Polyporales</taxon>
        <taxon>Fomitopsis</taxon>
    </lineage>
</organism>
<dbReference type="Gene3D" id="3.20.20.80">
    <property type="entry name" value="Glycosidases"/>
    <property type="match status" value="1"/>
</dbReference>
<evidence type="ECO:0000256" key="1">
    <source>
        <dbReference type="ARBA" id="ARBA00005641"/>
    </source>
</evidence>
<dbReference type="OrthoDB" id="1887033at2759"/>
<dbReference type="GO" id="GO:0009986">
    <property type="term" value="C:cell surface"/>
    <property type="evidence" value="ECO:0007669"/>
    <property type="project" value="TreeGrafter"/>
</dbReference>
<comment type="similarity">
    <text evidence="1 4">Belongs to the glycosyl hydrolase 5 (cellulase A) family.</text>
</comment>
<dbReference type="InterPro" id="IPR001547">
    <property type="entry name" value="Glyco_hydro_5"/>
</dbReference>
<dbReference type="InterPro" id="IPR017853">
    <property type="entry name" value="GH"/>
</dbReference>
<accession>A0A165Q7D4</accession>
<dbReference type="InterPro" id="IPR050386">
    <property type="entry name" value="Glycosyl_hydrolase_5"/>
</dbReference>
<dbReference type="PANTHER" id="PTHR31297">
    <property type="entry name" value="GLUCAN ENDO-1,6-BETA-GLUCOSIDASE B"/>
    <property type="match status" value="1"/>
</dbReference>
<keyword evidence="8" id="KW-1185">Reference proteome</keyword>
<dbReference type="Pfam" id="PF00150">
    <property type="entry name" value="Cellulase"/>
    <property type="match status" value="1"/>
</dbReference>
<feature type="compositionally biased region" description="Basic and acidic residues" evidence="5">
    <location>
        <begin position="417"/>
        <end position="428"/>
    </location>
</feature>
<keyword evidence="3 4" id="KW-0326">Glycosidase</keyword>
<dbReference type="GO" id="GO:0005576">
    <property type="term" value="C:extracellular region"/>
    <property type="evidence" value="ECO:0007669"/>
    <property type="project" value="TreeGrafter"/>
</dbReference>
<gene>
    <name evidence="7" type="ORF">DAEQUDRAFT_276226</name>
</gene>
<dbReference type="STRING" id="1314783.A0A165Q7D4"/>
<dbReference type="PANTHER" id="PTHR31297:SF43">
    <property type="entry name" value="GLUCAN 1,3-BETA-GLUCOSIDASE 3"/>
    <property type="match status" value="1"/>
</dbReference>
<dbReference type="GO" id="GO:0046557">
    <property type="term" value="F:glucan endo-1,6-beta-glucosidase activity"/>
    <property type="evidence" value="ECO:0007669"/>
    <property type="project" value="TreeGrafter"/>
</dbReference>
<evidence type="ECO:0000256" key="4">
    <source>
        <dbReference type="RuleBase" id="RU361153"/>
    </source>
</evidence>
<protein>
    <submittedName>
        <fullName evidence="7">Glycoside hydrolase family 5 protein</fullName>
    </submittedName>
</protein>
<dbReference type="GO" id="GO:0009251">
    <property type="term" value="P:glucan catabolic process"/>
    <property type="evidence" value="ECO:0007669"/>
    <property type="project" value="TreeGrafter"/>
</dbReference>
<proteinExistence type="inferred from homology"/>
<feature type="region of interest" description="Disordered" evidence="5">
    <location>
        <begin position="417"/>
        <end position="437"/>
    </location>
</feature>
<sequence length="526" mass="59478">MHKVASALKQHLHLQHETQAVTPPVVQTMPAASFTDVDLYRYRKQRGVNLGSWFVLERWIADAPFQSADGPAQSDLDVARGSHAKEVLERHWDTWITEEDWAWIADRGINTVRLPIGFYHICGVDPTVLQGTNFAQFGHVFEGAWRRITGAIATAHRYGLGVLIDLHAAPGKQNADSHSGSSAEPTFFTDCHNMPHTIHVLSVLLSQLTAFTRSHNPPLPNVVGIELLNEPQPGPHNASLGRWYLDTFRMLRNIDPSIPLYIGDIWQTDQYAEFLSNSGVSFVVLDHHLYRCFTPQDISTPVSQHTRSLSDPNEWAPQMFARVSQKLDGAGGGMIVGEWSCGLNPGSLQGIGDEDSAKREYVQAQLQLYDRYCAGWFFWTYKKQYRDKGWSLRDAVASDVFPSTVGARTNGAVVDDPERTVRRDRARNEASAQHSSHWSQYPGNYEHWRFADGFTEGWEDAWQFFFISSHTQRAGFISELGFKGPWAKRRSREHASKKGSSNVWEYEHGFLQGVAAARVDFERMYC</sequence>
<reference evidence="7 8" key="1">
    <citation type="journal article" date="2016" name="Mol. Biol. Evol.">
        <title>Comparative Genomics of Early-Diverging Mushroom-Forming Fungi Provides Insights into the Origins of Lignocellulose Decay Capabilities.</title>
        <authorList>
            <person name="Nagy L.G."/>
            <person name="Riley R."/>
            <person name="Tritt A."/>
            <person name="Adam C."/>
            <person name="Daum C."/>
            <person name="Floudas D."/>
            <person name="Sun H."/>
            <person name="Yadav J.S."/>
            <person name="Pangilinan J."/>
            <person name="Larsson K.H."/>
            <person name="Matsuura K."/>
            <person name="Barry K."/>
            <person name="Labutti K."/>
            <person name="Kuo R."/>
            <person name="Ohm R.A."/>
            <person name="Bhattacharya S.S."/>
            <person name="Shirouzu T."/>
            <person name="Yoshinaga Y."/>
            <person name="Martin F.M."/>
            <person name="Grigoriev I.V."/>
            <person name="Hibbett D.S."/>
        </authorList>
    </citation>
    <scope>NUCLEOTIDE SEQUENCE [LARGE SCALE GENOMIC DNA]</scope>
    <source>
        <strain evidence="7 8">L-15889</strain>
    </source>
</reference>
<name>A0A165Q7D4_9APHY</name>
<evidence type="ECO:0000256" key="5">
    <source>
        <dbReference type="SAM" id="MobiDB-lite"/>
    </source>
</evidence>
<dbReference type="SUPFAM" id="SSF51445">
    <property type="entry name" value="(Trans)glycosidases"/>
    <property type="match status" value="1"/>
</dbReference>
<dbReference type="Proteomes" id="UP000076727">
    <property type="component" value="Unassembled WGS sequence"/>
</dbReference>
<evidence type="ECO:0000259" key="6">
    <source>
        <dbReference type="Pfam" id="PF00150"/>
    </source>
</evidence>
<evidence type="ECO:0000313" key="8">
    <source>
        <dbReference type="Proteomes" id="UP000076727"/>
    </source>
</evidence>
<evidence type="ECO:0000256" key="2">
    <source>
        <dbReference type="ARBA" id="ARBA00022801"/>
    </source>
</evidence>
<evidence type="ECO:0000313" key="7">
    <source>
        <dbReference type="EMBL" id="KZT69105.1"/>
    </source>
</evidence>